<keyword evidence="2 5" id="KW-0132">Cell division</keyword>
<dbReference type="Gene3D" id="2.60.440.10">
    <property type="entry name" value="YacF-like domains"/>
    <property type="match status" value="1"/>
</dbReference>
<reference evidence="6 7" key="1">
    <citation type="submission" date="2019-04" db="EMBL/GenBank/DDBJ databases">
        <authorList>
            <person name="Hwang J.C."/>
        </authorList>
    </citation>
    <scope>NUCLEOTIDE SEQUENCE [LARGE SCALE GENOMIC DNA]</scope>
    <source>
        <strain evidence="6 7">IMCC35002</strain>
    </source>
</reference>
<keyword evidence="1 5" id="KW-0963">Cytoplasm</keyword>
<dbReference type="GO" id="GO:0005737">
    <property type="term" value="C:cytoplasm"/>
    <property type="evidence" value="ECO:0007669"/>
    <property type="project" value="UniProtKB-SubCell"/>
</dbReference>
<keyword evidence="7" id="KW-1185">Reference proteome</keyword>
<dbReference type="AlphaFoldDB" id="A0A4U1BQQ5"/>
<keyword evidence="3 5" id="KW-0717">Septation</keyword>
<dbReference type="EMBL" id="SWCJ01000011">
    <property type="protein sequence ID" value="TKB53715.1"/>
    <property type="molecule type" value="Genomic_DNA"/>
</dbReference>
<organism evidence="6 7">
    <name type="scientific">Ferrimonas aestuarii</name>
    <dbReference type="NCBI Taxonomy" id="2569539"/>
    <lineage>
        <taxon>Bacteria</taxon>
        <taxon>Pseudomonadati</taxon>
        <taxon>Pseudomonadota</taxon>
        <taxon>Gammaproteobacteria</taxon>
        <taxon>Alteromonadales</taxon>
        <taxon>Ferrimonadaceae</taxon>
        <taxon>Ferrimonas</taxon>
    </lineage>
</organism>
<evidence type="ECO:0000256" key="5">
    <source>
        <dbReference type="HAMAP-Rule" id="MF_01092"/>
    </source>
</evidence>
<evidence type="ECO:0000256" key="3">
    <source>
        <dbReference type="ARBA" id="ARBA00023210"/>
    </source>
</evidence>
<proteinExistence type="inferred from homology"/>
<dbReference type="Proteomes" id="UP000305675">
    <property type="component" value="Unassembled WGS sequence"/>
</dbReference>
<evidence type="ECO:0000256" key="4">
    <source>
        <dbReference type="ARBA" id="ARBA00023306"/>
    </source>
</evidence>
<dbReference type="InterPro" id="IPR009777">
    <property type="entry name" value="ZapD"/>
</dbReference>
<protein>
    <recommendedName>
        <fullName evidence="5">Cell division protein ZapD</fullName>
    </recommendedName>
    <alternativeName>
        <fullName evidence="5">Z ring-associated protein D</fullName>
    </alternativeName>
</protein>
<dbReference type="GO" id="GO:0043093">
    <property type="term" value="P:FtsZ-dependent cytokinesis"/>
    <property type="evidence" value="ECO:0007669"/>
    <property type="project" value="UniProtKB-UniRule"/>
</dbReference>
<dbReference type="InterPro" id="IPR027462">
    <property type="entry name" value="ZapD_C"/>
</dbReference>
<dbReference type="Gene3D" id="1.10.3900.10">
    <property type="entry name" value="YacF-like"/>
    <property type="match status" value="1"/>
</dbReference>
<comment type="function">
    <text evidence="5">Cell division factor that enhances FtsZ-ring assembly. Directly interacts with FtsZ and promotes bundling of FtsZ protofilaments, with a reduction in FtsZ GTPase activity.</text>
</comment>
<dbReference type="HAMAP" id="MF_01092">
    <property type="entry name" value="ZapD"/>
    <property type="match status" value="1"/>
</dbReference>
<dbReference type="GO" id="GO:0032153">
    <property type="term" value="C:cell division site"/>
    <property type="evidence" value="ECO:0007669"/>
    <property type="project" value="TreeGrafter"/>
</dbReference>
<dbReference type="InterPro" id="IPR036268">
    <property type="entry name" value="ZapD_sf"/>
</dbReference>
<dbReference type="PANTHER" id="PTHR39455">
    <property type="entry name" value="CELL DIVISION PROTEIN ZAPD"/>
    <property type="match status" value="1"/>
</dbReference>
<comment type="caution">
    <text evidence="6">The sequence shown here is derived from an EMBL/GenBank/DDBJ whole genome shotgun (WGS) entry which is preliminary data.</text>
</comment>
<accession>A0A4U1BQQ5</accession>
<sequence length="250" mass="28939">MSQSNLFEHPLNERTRLYLRVEQLTQQLRRAVASGDRQCHLDAFRPLFDLAELLDRSDLKQDLLKQVELSSAQLKKWQSLPGVDQQQLQQLIDRLGEHCQQLHQMDKPGQTLKQDRFLCQVKQRLNAIGGLVGFDLPRLQHWLYQPEPKRRQQLEQWLGALAPMPEVIGQQLQLIRECSPWQGQLAKQGQFLHNDPNSLALLRIRLDTLHGVYPVVSGHRSRFSINMMNDNASTECRDIPFEMALAVETP</sequence>
<evidence type="ECO:0000256" key="1">
    <source>
        <dbReference type="ARBA" id="ARBA00022490"/>
    </source>
</evidence>
<evidence type="ECO:0000313" key="7">
    <source>
        <dbReference type="Proteomes" id="UP000305675"/>
    </source>
</evidence>
<dbReference type="SUPFAM" id="SSF160950">
    <property type="entry name" value="YacF-like"/>
    <property type="match status" value="1"/>
</dbReference>
<dbReference type="OrthoDB" id="5294622at2"/>
<evidence type="ECO:0000313" key="6">
    <source>
        <dbReference type="EMBL" id="TKB53715.1"/>
    </source>
</evidence>
<comment type="subunit">
    <text evidence="5">Interacts with FtsZ.</text>
</comment>
<dbReference type="PANTHER" id="PTHR39455:SF1">
    <property type="entry name" value="CELL DIVISION PROTEIN ZAPD"/>
    <property type="match status" value="1"/>
</dbReference>
<dbReference type="RefSeq" id="WP_136864075.1">
    <property type="nucleotide sequence ID" value="NZ_SWCJ01000011.1"/>
</dbReference>
<comment type="similarity">
    <text evidence="5">Belongs to the ZapD family.</text>
</comment>
<comment type="subcellular location">
    <subcellularLocation>
        <location evidence="5">Cytoplasm</location>
    </subcellularLocation>
    <text evidence="5">Localizes to mid-cell in an FtsZ-dependent manner.</text>
</comment>
<evidence type="ECO:0000256" key="2">
    <source>
        <dbReference type="ARBA" id="ARBA00022618"/>
    </source>
</evidence>
<keyword evidence="4 5" id="KW-0131">Cell cycle</keyword>
<dbReference type="Pfam" id="PF07072">
    <property type="entry name" value="ZapD"/>
    <property type="match status" value="1"/>
</dbReference>
<dbReference type="GO" id="GO:0000917">
    <property type="term" value="P:division septum assembly"/>
    <property type="evidence" value="ECO:0007669"/>
    <property type="project" value="UniProtKB-KW"/>
</dbReference>
<name>A0A4U1BQQ5_9GAMM</name>
<gene>
    <name evidence="5 6" type="primary">zapD</name>
    <name evidence="6" type="ORF">FCL42_14155</name>
</gene>